<dbReference type="EMBL" id="KZ293649">
    <property type="protein sequence ID" value="PBK97488.1"/>
    <property type="molecule type" value="Genomic_DNA"/>
</dbReference>
<evidence type="ECO:0000256" key="4">
    <source>
        <dbReference type="ARBA" id="ARBA00022664"/>
    </source>
</evidence>
<comment type="cofactor">
    <cofactor evidence="1 8">
        <name>Mg(2+)</name>
        <dbReference type="ChEBI" id="CHEBI:18420"/>
    </cofactor>
</comment>
<keyword evidence="12" id="KW-1185">Reference proteome</keyword>
<comment type="catalytic activity">
    <reaction evidence="7">
        <text>a 5'-end triphospho-ribonucleoside in mRNA + H2O = a 5'-end diphospho-ribonucleoside in mRNA + phosphate + H(+)</text>
        <dbReference type="Rhea" id="RHEA:67004"/>
        <dbReference type="Rhea" id="RHEA-COMP:17164"/>
        <dbReference type="Rhea" id="RHEA-COMP:17165"/>
        <dbReference type="ChEBI" id="CHEBI:15377"/>
        <dbReference type="ChEBI" id="CHEBI:15378"/>
        <dbReference type="ChEBI" id="CHEBI:43474"/>
        <dbReference type="ChEBI" id="CHEBI:167616"/>
        <dbReference type="ChEBI" id="CHEBI:167618"/>
        <dbReference type="EC" id="3.6.1.74"/>
    </reaction>
    <physiologicalReaction direction="left-to-right" evidence="7">
        <dbReference type="Rhea" id="RHEA:67005"/>
    </physiologicalReaction>
</comment>
<dbReference type="GO" id="GO:0004651">
    <property type="term" value="F:polynucleotide 5'-phosphatase activity"/>
    <property type="evidence" value="ECO:0007669"/>
    <property type="project" value="UniProtKB-UniRule"/>
</dbReference>
<comment type="subcellular location">
    <subcellularLocation>
        <location evidence="2 8">Nucleus</location>
    </subcellularLocation>
</comment>
<dbReference type="Proteomes" id="UP000217790">
    <property type="component" value="Unassembled WGS sequence"/>
</dbReference>
<dbReference type="EC" id="3.6.1.74" evidence="8"/>
<evidence type="ECO:0000256" key="2">
    <source>
        <dbReference type="ARBA" id="ARBA00004123"/>
    </source>
</evidence>
<name>A0A2H3E2X5_ARMGA</name>
<dbReference type="InterPro" id="IPR033469">
    <property type="entry name" value="CYTH-like_dom_sf"/>
</dbReference>
<keyword evidence="8" id="KW-0506">mRNA capping</keyword>
<evidence type="ECO:0000256" key="9">
    <source>
        <dbReference type="SAM" id="MobiDB-lite"/>
    </source>
</evidence>
<dbReference type="OMA" id="HHMIMTR"/>
<feature type="compositionally biased region" description="Low complexity" evidence="9">
    <location>
        <begin position="18"/>
        <end position="27"/>
    </location>
</feature>
<sequence length="314" mass="35303">MYSSGTPPRKRARRDSDSGANGSASSSLPPLSLSILGVEPLDEFIKEIADFIHHMIATRPNIPGNVEVEAKVGVLRDNDRGARLMLPVLVETILAPDSVDCRFESNMTAHQHKHYNTLLNNLKTSTATGAAMDYHHLYYVDTFYTGDNKEKIRVTRDEKTGNVVECIRKIKLGTLNIYSPKRTADWRVTVNLEVPGECTKYVNRRSLKFARDTEPHPVGSSTMTRRKDRMNYTHEEFAIDLTQVTKSSATGPPEILHELELEIARSELLLSAAAHRGDPNVSESERFAFDELIRAFVNNARILVRNSMVTDGWH</sequence>
<dbReference type="SUPFAM" id="SSF55154">
    <property type="entry name" value="CYTH-like phosphatases"/>
    <property type="match status" value="1"/>
</dbReference>
<reference evidence="12" key="1">
    <citation type="journal article" date="2017" name="Nat. Ecol. Evol.">
        <title>Genome expansion and lineage-specific genetic innovations in the forest pathogenic fungi Armillaria.</title>
        <authorList>
            <person name="Sipos G."/>
            <person name="Prasanna A.N."/>
            <person name="Walter M.C."/>
            <person name="O'Connor E."/>
            <person name="Balint B."/>
            <person name="Krizsan K."/>
            <person name="Kiss B."/>
            <person name="Hess J."/>
            <person name="Varga T."/>
            <person name="Slot J."/>
            <person name="Riley R."/>
            <person name="Boka B."/>
            <person name="Rigling D."/>
            <person name="Barry K."/>
            <person name="Lee J."/>
            <person name="Mihaltcheva S."/>
            <person name="LaButti K."/>
            <person name="Lipzen A."/>
            <person name="Waldron R."/>
            <person name="Moloney N.M."/>
            <person name="Sperisen C."/>
            <person name="Kredics L."/>
            <person name="Vagvoelgyi C."/>
            <person name="Patrignani A."/>
            <person name="Fitzpatrick D."/>
            <person name="Nagy I."/>
            <person name="Doyle S."/>
            <person name="Anderson J.B."/>
            <person name="Grigoriev I.V."/>
            <person name="Gueldener U."/>
            <person name="Muensterkoetter M."/>
            <person name="Nagy L.G."/>
        </authorList>
    </citation>
    <scope>NUCLEOTIDE SEQUENCE [LARGE SCALE GENOMIC DNA]</scope>
    <source>
        <strain evidence="12">Ar21-2</strain>
    </source>
</reference>
<dbReference type="InParanoid" id="A0A2H3E2X5"/>
<protein>
    <recommendedName>
        <fullName evidence="8">mRNA-capping enzyme subunit beta</fullName>
        <ecNumber evidence="8">3.6.1.74</ecNumber>
    </recommendedName>
    <alternativeName>
        <fullName evidence="8">mRNA 5'-phosphatase</fullName>
    </alternativeName>
    <alternativeName>
        <fullName evidence="8">mRNA 5'-triphosphate monophosphatase</fullName>
    </alternativeName>
</protein>
<dbReference type="InterPro" id="IPR040343">
    <property type="entry name" value="Cet1/Ctl1"/>
</dbReference>
<dbReference type="STRING" id="47427.A0A2H3E2X5"/>
<evidence type="ECO:0000256" key="7">
    <source>
        <dbReference type="ARBA" id="ARBA00047740"/>
    </source>
</evidence>
<evidence type="ECO:0000313" key="12">
    <source>
        <dbReference type="Proteomes" id="UP000217790"/>
    </source>
</evidence>
<dbReference type="OrthoDB" id="272147at2759"/>
<evidence type="ECO:0000259" key="10">
    <source>
        <dbReference type="Pfam" id="PF02940"/>
    </source>
</evidence>
<dbReference type="InterPro" id="IPR037009">
    <property type="entry name" value="mRNA_triPase_Cet1_sf"/>
</dbReference>
<dbReference type="GO" id="GO:0140818">
    <property type="term" value="F:mRNA 5'-triphosphate monophosphatase activity"/>
    <property type="evidence" value="ECO:0007669"/>
    <property type="project" value="UniProtKB-EC"/>
</dbReference>
<organism evidence="11 12">
    <name type="scientific">Armillaria gallica</name>
    <name type="common">Bulbous honey fungus</name>
    <name type="synonym">Armillaria bulbosa</name>
    <dbReference type="NCBI Taxonomy" id="47427"/>
    <lineage>
        <taxon>Eukaryota</taxon>
        <taxon>Fungi</taxon>
        <taxon>Dikarya</taxon>
        <taxon>Basidiomycota</taxon>
        <taxon>Agaricomycotina</taxon>
        <taxon>Agaricomycetes</taxon>
        <taxon>Agaricomycetidae</taxon>
        <taxon>Agaricales</taxon>
        <taxon>Marasmiineae</taxon>
        <taxon>Physalacriaceae</taxon>
        <taxon>Armillaria</taxon>
    </lineage>
</organism>
<evidence type="ECO:0000256" key="3">
    <source>
        <dbReference type="ARBA" id="ARBA00006345"/>
    </source>
</evidence>
<dbReference type="PANTHER" id="PTHR28118">
    <property type="entry name" value="POLYNUCLEOTIDE 5'-TRIPHOSPHATASE-RELATED"/>
    <property type="match status" value="1"/>
</dbReference>
<proteinExistence type="inferred from homology"/>
<comment type="function">
    <text evidence="8">First step of mRNA capping. Converts the 5'-triphosphate end of a nascent mRNA chain into a diphosphate end.</text>
</comment>
<keyword evidence="5 8" id="KW-0378">Hydrolase</keyword>
<feature type="region of interest" description="Disordered" evidence="9">
    <location>
        <begin position="1"/>
        <end position="27"/>
    </location>
</feature>
<dbReference type="Gene3D" id="3.20.100.10">
    <property type="entry name" value="mRNA triphosphatase Cet1-like"/>
    <property type="match status" value="1"/>
</dbReference>
<dbReference type="PANTHER" id="PTHR28118:SF1">
    <property type="entry name" value="POLYNUCLEOTIDE 5'-TRIPHOSPHATASE CTL1-RELATED"/>
    <property type="match status" value="1"/>
</dbReference>
<comment type="similarity">
    <text evidence="3 8">Belongs to the fungal TPase family.</text>
</comment>
<feature type="domain" description="mRNA triphosphatase Cet1-like" evidence="10">
    <location>
        <begin position="42"/>
        <end position="263"/>
    </location>
</feature>
<dbReference type="InterPro" id="IPR004206">
    <property type="entry name" value="mRNA_triPase_Cet1"/>
</dbReference>
<evidence type="ECO:0000256" key="1">
    <source>
        <dbReference type="ARBA" id="ARBA00001946"/>
    </source>
</evidence>
<evidence type="ECO:0000256" key="5">
    <source>
        <dbReference type="ARBA" id="ARBA00022801"/>
    </source>
</evidence>
<dbReference type="GO" id="GO:0031533">
    <property type="term" value="C:mRNA capping enzyme complex"/>
    <property type="evidence" value="ECO:0007669"/>
    <property type="project" value="UniProtKB-UniRule"/>
</dbReference>
<evidence type="ECO:0000256" key="8">
    <source>
        <dbReference type="RuleBase" id="RU367053"/>
    </source>
</evidence>
<dbReference type="AlphaFoldDB" id="A0A2H3E2X5"/>
<accession>A0A2H3E2X5</accession>
<comment type="subunit">
    <text evidence="8">Heterodimer. The mRNA-capping enzyme is composed of two separate chains alpha and beta, respectively a mRNA guanylyltransferase and an mRNA 5'-triphosphate monophosphatase.</text>
</comment>
<dbReference type="GO" id="GO:0006370">
    <property type="term" value="P:7-methylguanosine mRNA capping"/>
    <property type="evidence" value="ECO:0007669"/>
    <property type="project" value="UniProtKB-UniRule"/>
</dbReference>
<dbReference type="FunCoup" id="A0A2H3E2X5">
    <property type="interactions" value="40"/>
</dbReference>
<evidence type="ECO:0000256" key="6">
    <source>
        <dbReference type="ARBA" id="ARBA00023242"/>
    </source>
</evidence>
<keyword evidence="4 8" id="KW-0507">mRNA processing</keyword>
<keyword evidence="6 8" id="KW-0539">Nucleus</keyword>
<dbReference type="Pfam" id="PF02940">
    <property type="entry name" value="mRNA_triPase"/>
    <property type="match status" value="1"/>
</dbReference>
<gene>
    <name evidence="11" type="ORF">ARMGADRAFT_640641</name>
</gene>
<evidence type="ECO:0000313" key="11">
    <source>
        <dbReference type="EMBL" id="PBK97488.1"/>
    </source>
</evidence>
<dbReference type="CDD" id="cd07470">
    <property type="entry name" value="CYTH-like_mRNA_RTPase"/>
    <property type="match status" value="1"/>
</dbReference>